<proteinExistence type="predicted"/>
<organism evidence="9 10">
    <name type="scientific">Rhynocoris fuscipes</name>
    <dbReference type="NCBI Taxonomy" id="488301"/>
    <lineage>
        <taxon>Eukaryota</taxon>
        <taxon>Metazoa</taxon>
        <taxon>Ecdysozoa</taxon>
        <taxon>Arthropoda</taxon>
        <taxon>Hexapoda</taxon>
        <taxon>Insecta</taxon>
        <taxon>Pterygota</taxon>
        <taxon>Neoptera</taxon>
        <taxon>Paraneoptera</taxon>
        <taxon>Hemiptera</taxon>
        <taxon>Heteroptera</taxon>
        <taxon>Panheteroptera</taxon>
        <taxon>Cimicomorpha</taxon>
        <taxon>Reduviidae</taxon>
        <taxon>Harpactorinae</taxon>
        <taxon>Harpactorini</taxon>
        <taxon>Rhynocoris</taxon>
    </lineage>
</organism>
<evidence type="ECO:0000256" key="7">
    <source>
        <dbReference type="SAM" id="Phobius"/>
    </source>
</evidence>
<comment type="caution">
    <text evidence="9">The sequence shown here is derived from an EMBL/GenBank/DDBJ whole genome shotgun (WGS) entry which is preliminary data.</text>
</comment>
<keyword evidence="5 7" id="KW-0472">Membrane</keyword>
<comment type="subcellular location">
    <subcellularLocation>
        <location evidence="1">Membrane</location>
    </subcellularLocation>
</comment>
<evidence type="ECO:0000256" key="5">
    <source>
        <dbReference type="ARBA" id="ARBA00023136"/>
    </source>
</evidence>
<dbReference type="PANTHER" id="PTHR12911:SF8">
    <property type="entry name" value="KLAROID PROTEIN-RELATED"/>
    <property type="match status" value="1"/>
</dbReference>
<dbReference type="GO" id="GO:0034993">
    <property type="term" value="C:meiotic nuclear membrane microtubule tethering complex"/>
    <property type="evidence" value="ECO:0007669"/>
    <property type="project" value="TreeGrafter"/>
</dbReference>
<evidence type="ECO:0000256" key="4">
    <source>
        <dbReference type="ARBA" id="ARBA00023054"/>
    </source>
</evidence>
<sequence>MTQYKGRHLPGYKHIRQIKTDIATLVSTFSKPFLWTYRAILHLFTTCLFMIPTILSQVFQLLTNCFLIFIQKLSGLPTGSISEFSKTTEKSSILDSSEIRKIVLDILTEKEKEEANNLNQMKTAVNDQVNFLNDLVVKVNQKLASLENLSESSSTLTRFADIQEYVGHVVKGMLKQYHADRTGRPDFALMSYGGTIISIRCTQTYTKDSGNIYLFGFPLWNVHNKPEVIIKPGIMPGECWAFEGSQGYAVIKLAMPIYVTGFTLEHTPKELTAHGHIKSAPQHFSVWALTELMDKNPLLLGRFRYLDNGESLQYFDSEKLDIPVQMVELRIESNHGSIDYTCIYRFRVHGIPA</sequence>
<protein>
    <recommendedName>
        <fullName evidence="8">SUN domain-containing protein</fullName>
    </recommendedName>
</protein>
<dbReference type="InterPro" id="IPR012919">
    <property type="entry name" value="SUN_dom"/>
</dbReference>
<keyword evidence="10" id="KW-1185">Reference proteome</keyword>
<dbReference type="Proteomes" id="UP001461498">
    <property type="component" value="Unassembled WGS sequence"/>
</dbReference>
<dbReference type="GO" id="GO:0043495">
    <property type="term" value="F:protein-membrane adaptor activity"/>
    <property type="evidence" value="ECO:0007669"/>
    <property type="project" value="TreeGrafter"/>
</dbReference>
<feature type="transmembrane region" description="Helical" evidence="7">
    <location>
        <begin position="39"/>
        <end position="62"/>
    </location>
</feature>
<evidence type="ECO:0000259" key="8">
    <source>
        <dbReference type="PROSITE" id="PS51469"/>
    </source>
</evidence>
<name>A0AAW1CJH9_9HEMI</name>
<dbReference type="PROSITE" id="PS51469">
    <property type="entry name" value="SUN"/>
    <property type="match status" value="1"/>
</dbReference>
<feature type="coiled-coil region" evidence="6">
    <location>
        <begin position="104"/>
        <end position="149"/>
    </location>
</feature>
<reference evidence="9 10" key="1">
    <citation type="submission" date="2022-12" db="EMBL/GenBank/DDBJ databases">
        <title>Chromosome-level genome assembly of true bugs.</title>
        <authorList>
            <person name="Ma L."/>
            <person name="Li H."/>
        </authorList>
    </citation>
    <scope>NUCLEOTIDE SEQUENCE [LARGE SCALE GENOMIC DNA]</scope>
    <source>
        <strain evidence="9">Lab_2022b</strain>
    </source>
</reference>
<dbReference type="FunFam" id="2.60.120.260:FF:000009">
    <property type="entry name" value="SUN domain-containing protein 1 isoform X1"/>
    <property type="match status" value="1"/>
</dbReference>
<evidence type="ECO:0000256" key="1">
    <source>
        <dbReference type="ARBA" id="ARBA00004370"/>
    </source>
</evidence>
<evidence type="ECO:0000256" key="6">
    <source>
        <dbReference type="SAM" id="Coils"/>
    </source>
</evidence>
<dbReference type="EMBL" id="JAPXFL010000067">
    <property type="protein sequence ID" value="KAK9496602.1"/>
    <property type="molecule type" value="Genomic_DNA"/>
</dbReference>
<dbReference type="Gene3D" id="2.60.120.260">
    <property type="entry name" value="Galactose-binding domain-like"/>
    <property type="match status" value="1"/>
</dbReference>
<feature type="domain" description="SUN" evidence="8">
    <location>
        <begin position="193"/>
        <end position="353"/>
    </location>
</feature>
<dbReference type="Pfam" id="PF07738">
    <property type="entry name" value="Sad1_UNC"/>
    <property type="match status" value="1"/>
</dbReference>
<keyword evidence="3 7" id="KW-1133">Transmembrane helix</keyword>
<evidence type="ECO:0000313" key="10">
    <source>
        <dbReference type="Proteomes" id="UP001461498"/>
    </source>
</evidence>
<dbReference type="InterPro" id="IPR045119">
    <property type="entry name" value="SUN1-5"/>
</dbReference>
<gene>
    <name evidence="9" type="ORF">O3M35_013132</name>
</gene>
<keyword evidence="2 7" id="KW-0812">Transmembrane</keyword>
<evidence type="ECO:0000313" key="9">
    <source>
        <dbReference type="EMBL" id="KAK9496602.1"/>
    </source>
</evidence>
<evidence type="ECO:0000256" key="2">
    <source>
        <dbReference type="ARBA" id="ARBA00022692"/>
    </source>
</evidence>
<dbReference type="AlphaFoldDB" id="A0AAW1CJH9"/>
<accession>A0AAW1CJH9</accession>
<keyword evidence="4 6" id="KW-0175">Coiled coil</keyword>
<evidence type="ECO:0000256" key="3">
    <source>
        <dbReference type="ARBA" id="ARBA00022989"/>
    </source>
</evidence>
<dbReference type="PANTHER" id="PTHR12911">
    <property type="entry name" value="SAD1/UNC-84-LIKE PROTEIN-RELATED"/>
    <property type="match status" value="1"/>
</dbReference>